<reference evidence="1" key="1">
    <citation type="journal article" date="2014" name="Front. Microbiol.">
        <title>High frequency of phylogenetically diverse reductive dehalogenase-homologous genes in deep subseafloor sedimentary metagenomes.</title>
        <authorList>
            <person name="Kawai M."/>
            <person name="Futagami T."/>
            <person name="Toyoda A."/>
            <person name="Takaki Y."/>
            <person name="Nishi S."/>
            <person name="Hori S."/>
            <person name="Arai W."/>
            <person name="Tsubouchi T."/>
            <person name="Morono Y."/>
            <person name="Uchiyama I."/>
            <person name="Ito T."/>
            <person name="Fujiyama A."/>
            <person name="Inagaki F."/>
            <person name="Takami H."/>
        </authorList>
    </citation>
    <scope>NUCLEOTIDE SEQUENCE</scope>
    <source>
        <strain evidence="1">Expedition CK06-06</strain>
    </source>
</reference>
<dbReference type="AlphaFoldDB" id="X1UKI7"/>
<dbReference type="EMBL" id="BARW01041781">
    <property type="protein sequence ID" value="GAJ18019.1"/>
    <property type="molecule type" value="Genomic_DNA"/>
</dbReference>
<protein>
    <submittedName>
        <fullName evidence="1">Uncharacterized protein</fullName>
    </submittedName>
</protein>
<organism evidence="1">
    <name type="scientific">marine sediment metagenome</name>
    <dbReference type="NCBI Taxonomy" id="412755"/>
    <lineage>
        <taxon>unclassified sequences</taxon>
        <taxon>metagenomes</taxon>
        <taxon>ecological metagenomes</taxon>
    </lineage>
</organism>
<gene>
    <name evidence="1" type="ORF">S12H4_62344</name>
</gene>
<accession>X1UKI7</accession>
<comment type="caution">
    <text evidence="1">The sequence shown here is derived from an EMBL/GenBank/DDBJ whole genome shotgun (WGS) entry which is preliminary data.</text>
</comment>
<sequence>EEQELNYWWDSLDIENKKSIYDLMMKELTKEERTPILQNVEECFQKKLVNEERRQ</sequence>
<proteinExistence type="predicted"/>
<name>X1UKI7_9ZZZZ</name>
<feature type="non-terminal residue" evidence="1">
    <location>
        <position position="1"/>
    </location>
</feature>
<evidence type="ECO:0000313" key="1">
    <source>
        <dbReference type="EMBL" id="GAJ18019.1"/>
    </source>
</evidence>